<organism evidence="10 11">
    <name type="scientific">Marinibactrum halimedae</name>
    <dbReference type="NCBI Taxonomy" id="1444977"/>
    <lineage>
        <taxon>Bacteria</taxon>
        <taxon>Pseudomonadati</taxon>
        <taxon>Pseudomonadota</taxon>
        <taxon>Gammaproteobacteria</taxon>
        <taxon>Cellvibrionales</taxon>
        <taxon>Cellvibrionaceae</taxon>
        <taxon>Marinibactrum</taxon>
    </lineage>
</organism>
<dbReference type="CDD" id="cd06134">
    <property type="entry name" value="RNaseT"/>
    <property type="match status" value="1"/>
</dbReference>
<feature type="binding site" evidence="8">
    <location>
        <position position="188"/>
    </location>
    <ligand>
        <name>Mg(2+)</name>
        <dbReference type="ChEBI" id="CHEBI:18420"/>
        <label>2</label>
        <note>catalytic</note>
    </ligand>
</feature>
<dbReference type="RefSeq" id="WP_232592465.1">
    <property type="nucleotide sequence ID" value="NZ_BSPD01000042.1"/>
</dbReference>
<protein>
    <recommendedName>
        <fullName evidence="8">Ribonuclease T</fullName>
        <ecNumber evidence="8">3.1.13.-</ecNumber>
    </recommendedName>
    <alternativeName>
        <fullName evidence="8">Exoribonuclease T</fullName>
        <shortName evidence="8">RNase T</shortName>
    </alternativeName>
</protein>
<keyword evidence="6 8" id="KW-0269">Exonuclease</keyword>
<dbReference type="Gene3D" id="3.30.420.10">
    <property type="entry name" value="Ribonuclease H-like superfamily/Ribonuclease H"/>
    <property type="match status" value="1"/>
</dbReference>
<keyword evidence="11" id="KW-1185">Reference proteome</keyword>
<dbReference type="NCBIfam" id="TIGR01298">
    <property type="entry name" value="RNaseT"/>
    <property type="match status" value="1"/>
</dbReference>
<feature type="site" description="Important for substrate binding and specificity" evidence="8">
    <location>
        <position position="148"/>
    </location>
</feature>
<dbReference type="GO" id="GO:0016896">
    <property type="term" value="F:RNA exonuclease activity, producing 5'-phosphomonoesters"/>
    <property type="evidence" value="ECO:0007669"/>
    <property type="project" value="UniProtKB-UniRule"/>
</dbReference>
<evidence type="ECO:0000256" key="3">
    <source>
        <dbReference type="ARBA" id="ARBA00022722"/>
    </source>
</evidence>
<evidence type="ECO:0000256" key="1">
    <source>
        <dbReference type="ARBA" id="ARBA00011738"/>
    </source>
</evidence>
<dbReference type="GO" id="GO:0003676">
    <property type="term" value="F:nucleic acid binding"/>
    <property type="evidence" value="ECO:0007669"/>
    <property type="project" value="InterPro"/>
</dbReference>
<dbReference type="EC" id="3.1.13.-" evidence="8"/>
<feature type="active site" description="Proton donor/acceptor" evidence="8">
    <location>
        <position position="183"/>
    </location>
</feature>
<dbReference type="AlphaFoldDB" id="A0AA37T3Z9"/>
<dbReference type="GO" id="GO:0045004">
    <property type="term" value="P:DNA replication proofreading"/>
    <property type="evidence" value="ECO:0007669"/>
    <property type="project" value="TreeGrafter"/>
</dbReference>
<comment type="cofactor">
    <cofactor evidence="8">
        <name>Mg(2+)</name>
        <dbReference type="ChEBI" id="CHEBI:18420"/>
    </cofactor>
    <text evidence="8">Binds two Mg(2+) per subunit. The active form of the enzyme binds two Mg(2+) ions in its active site. The first Mg(2+) forms only one salt bridge with the protein.</text>
</comment>
<dbReference type="HAMAP" id="MF_00157">
    <property type="entry name" value="RNase_T"/>
    <property type="match status" value="1"/>
</dbReference>
<evidence type="ECO:0000256" key="7">
    <source>
        <dbReference type="ARBA" id="ARBA00022842"/>
    </source>
</evidence>
<dbReference type="SMART" id="SM00479">
    <property type="entry name" value="EXOIII"/>
    <property type="match status" value="1"/>
</dbReference>
<dbReference type="InterPro" id="IPR005987">
    <property type="entry name" value="RNase_T"/>
</dbReference>
<feature type="site" description="Important for substrate binding and specificity" evidence="8">
    <location>
        <position position="31"/>
    </location>
</feature>
<comment type="subunit">
    <text evidence="1 8">Homodimer.</text>
</comment>
<proteinExistence type="inferred from homology"/>
<feature type="domain" description="Exonuclease" evidence="9">
    <location>
        <begin position="20"/>
        <end position="205"/>
    </location>
</feature>
<keyword evidence="2 8" id="KW-0819">tRNA processing</keyword>
<keyword evidence="5 8" id="KW-0378">Hydrolase</keyword>
<dbReference type="PANTHER" id="PTHR30231">
    <property type="entry name" value="DNA POLYMERASE III SUBUNIT EPSILON"/>
    <property type="match status" value="1"/>
</dbReference>
<evidence type="ECO:0000259" key="9">
    <source>
        <dbReference type="SMART" id="SM00479"/>
    </source>
</evidence>
<feature type="binding site" evidence="8">
    <location>
        <position position="27"/>
    </location>
    <ligand>
        <name>Mg(2+)</name>
        <dbReference type="ChEBI" id="CHEBI:18420"/>
        <label>2</label>
        <note>catalytic</note>
    </ligand>
</feature>
<dbReference type="GO" id="GO:0008408">
    <property type="term" value="F:3'-5' exonuclease activity"/>
    <property type="evidence" value="ECO:0007669"/>
    <property type="project" value="TreeGrafter"/>
</dbReference>
<evidence type="ECO:0000256" key="6">
    <source>
        <dbReference type="ARBA" id="ARBA00022839"/>
    </source>
</evidence>
<feature type="binding site" evidence="8">
    <location>
        <position position="25"/>
    </location>
    <ligand>
        <name>Mg(2+)</name>
        <dbReference type="ChEBI" id="CHEBI:18420"/>
        <label>2</label>
        <note>catalytic</note>
    </ligand>
</feature>
<evidence type="ECO:0000256" key="8">
    <source>
        <dbReference type="HAMAP-Rule" id="MF_00157"/>
    </source>
</evidence>
<dbReference type="InterPro" id="IPR013520">
    <property type="entry name" value="Ribonucl_H"/>
</dbReference>
<comment type="function">
    <text evidence="8">Trims short 3' overhangs of a variety of RNA species, leaving a one or two nucleotide 3' overhang. Responsible for the end-turnover of tRNA: specifically removes the terminal AMP residue from uncharged tRNA (tRNA-C-C-A). Also appears to be involved in tRNA biosynthesis.</text>
</comment>
<keyword evidence="7 8" id="KW-0460">Magnesium</keyword>
<dbReference type="GO" id="GO:0000287">
    <property type="term" value="F:magnesium ion binding"/>
    <property type="evidence" value="ECO:0007669"/>
    <property type="project" value="UniProtKB-UniRule"/>
</dbReference>
<evidence type="ECO:0000256" key="2">
    <source>
        <dbReference type="ARBA" id="ARBA00022694"/>
    </source>
</evidence>
<dbReference type="GO" id="GO:0008033">
    <property type="term" value="P:tRNA processing"/>
    <property type="evidence" value="ECO:0007669"/>
    <property type="project" value="UniProtKB-KW"/>
</dbReference>
<comment type="caution">
    <text evidence="10">The sequence shown here is derived from an EMBL/GenBank/DDBJ whole genome shotgun (WGS) entry which is preliminary data.</text>
</comment>
<dbReference type="PANTHER" id="PTHR30231:SF2">
    <property type="entry name" value="RIBONUCLEASE T"/>
    <property type="match status" value="1"/>
</dbReference>
<comment type="similarity">
    <text evidence="8">Belongs to the RNase T family.</text>
</comment>
<feature type="site" description="Important for substrate binding and specificity" evidence="8">
    <location>
        <position position="126"/>
    </location>
</feature>
<dbReference type="FunFam" id="3.30.420.10:FF:000009">
    <property type="entry name" value="Ribonuclease T"/>
    <property type="match status" value="1"/>
</dbReference>
<dbReference type="SUPFAM" id="SSF53098">
    <property type="entry name" value="Ribonuclease H-like"/>
    <property type="match status" value="1"/>
</dbReference>
<feature type="site" description="Important for substrate binding and specificity" evidence="8">
    <location>
        <position position="79"/>
    </location>
</feature>
<dbReference type="Proteomes" id="UP001156870">
    <property type="component" value="Unassembled WGS sequence"/>
</dbReference>
<accession>A0AA37T3Z9</accession>
<dbReference type="EMBL" id="BSPD01000042">
    <property type="protein sequence ID" value="GLS26265.1"/>
    <property type="molecule type" value="Genomic_DNA"/>
</dbReference>
<reference evidence="10 11" key="1">
    <citation type="journal article" date="2014" name="Int. J. Syst. Evol. Microbiol.">
        <title>Complete genome sequence of Corynebacterium casei LMG S-19264T (=DSM 44701T), isolated from a smear-ripened cheese.</title>
        <authorList>
            <consortium name="US DOE Joint Genome Institute (JGI-PGF)"/>
            <person name="Walter F."/>
            <person name="Albersmeier A."/>
            <person name="Kalinowski J."/>
            <person name="Ruckert C."/>
        </authorList>
    </citation>
    <scope>NUCLEOTIDE SEQUENCE [LARGE SCALE GENOMIC DNA]</scope>
    <source>
        <strain evidence="10 11">NBRC 110095</strain>
    </source>
</reference>
<dbReference type="InterPro" id="IPR036397">
    <property type="entry name" value="RNaseH_sf"/>
</dbReference>
<keyword evidence="3 8" id="KW-0540">Nuclease</keyword>
<feature type="binding site" evidence="8">
    <location>
        <position position="25"/>
    </location>
    <ligand>
        <name>Mg(2+)</name>
        <dbReference type="ChEBI" id="CHEBI:18420"/>
        <label>1</label>
        <note>catalytic</note>
    </ligand>
</feature>
<dbReference type="Pfam" id="PF00929">
    <property type="entry name" value="RNase_T"/>
    <property type="match status" value="1"/>
</dbReference>
<keyword evidence="4 8" id="KW-0479">Metal-binding</keyword>
<evidence type="ECO:0000256" key="5">
    <source>
        <dbReference type="ARBA" id="ARBA00022801"/>
    </source>
</evidence>
<name>A0AA37T3Z9_9GAMM</name>
<feature type="binding site" evidence="8">
    <location>
        <position position="183"/>
    </location>
    <ligand>
        <name>Mg(2+)</name>
        <dbReference type="ChEBI" id="CHEBI:18420"/>
        <label>2</label>
        <note>catalytic</note>
    </ligand>
</feature>
<evidence type="ECO:0000313" key="10">
    <source>
        <dbReference type="EMBL" id="GLS26265.1"/>
    </source>
</evidence>
<evidence type="ECO:0000256" key="4">
    <source>
        <dbReference type="ARBA" id="ARBA00022723"/>
    </source>
</evidence>
<dbReference type="GO" id="GO:0005829">
    <property type="term" value="C:cytosol"/>
    <property type="evidence" value="ECO:0007669"/>
    <property type="project" value="TreeGrafter"/>
</dbReference>
<dbReference type="InterPro" id="IPR012337">
    <property type="entry name" value="RNaseH-like_sf"/>
</dbReference>
<gene>
    <name evidence="8 10" type="primary">rnt</name>
    <name evidence="10" type="ORF">GCM10007877_19800</name>
</gene>
<sequence>MTESPPETKSPLALRFRGFLPVIVDVETGGFDSRRDALLEIAAVTLTMDDDGTLRREETFDFHIDPFEGANIEQSALDFTGIDLENPNRPAEPEIIAIPELFKPIRKAIKTHGCTRAVIVGHNAHFDLGFVNAAAQRVDAKRNPFHPFSCFDTATLSGLALGQTVLAKACSTAGIPFSNREAHSAAYDAEKTADLFCYIVNRWRDLGGWPLPESEIDEENDNDSP</sequence>
<evidence type="ECO:0000313" key="11">
    <source>
        <dbReference type="Proteomes" id="UP001156870"/>
    </source>
</evidence>